<proteinExistence type="predicted"/>
<keyword evidence="3" id="KW-1185">Reference proteome</keyword>
<feature type="compositionally biased region" description="Polar residues" evidence="1">
    <location>
        <begin position="213"/>
        <end position="237"/>
    </location>
</feature>
<dbReference type="PANTHER" id="PTHR11439:SF495">
    <property type="entry name" value="REVERSE TRANSCRIPTASE, RNA-DEPENDENT DNA POLYMERASE-RELATED"/>
    <property type="match status" value="1"/>
</dbReference>
<reference evidence="2" key="1">
    <citation type="journal article" date="2022" name="Int. J. Mol. Sci.">
        <title>Draft Genome of Tanacetum Coccineum: Genomic Comparison of Closely Related Tanacetum-Family Plants.</title>
        <authorList>
            <person name="Yamashiro T."/>
            <person name="Shiraishi A."/>
            <person name="Nakayama K."/>
            <person name="Satake H."/>
        </authorList>
    </citation>
    <scope>NUCLEOTIDE SEQUENCE</scope>
</reference>
<dbReference type="CDD" id="cd09272">
    <property type="entry name" value="RNase_HI_RT_Ty1"/>
    <property type="match status" value="1"/>
</dbReference>
<evidence type="ECO:0000313" key="3">
    <source>
        <dbReference type="Proteomes" id="UP001151760"/>
    </source>
</evidence>
<gene>
    <name evidence="2" type="ORF">Tco_0875207</name>
</gene>
<dbReference type="PANTHER" id="PTHR11439">
    <property type="entry name" value="GAG-POL-RELATED RETROTRANSPOSON"/>
    <property type="match status" value="1"/>
</dbReference>
<reference evidence="2" key="2">
    <citation type="submission" date="2022-01" db="EMBL/GenBank/DDBJ databases">
        <authorList>
            <person name="Yamashiro T."/>
            <person name="Shiraishi A."/>
            <person name="Satake H."/>
            <person name="Nakayama K."/>
        </authorList>
    </citation>
    <scope>NUCLEOTIDE SEQUENCE</scope>
</reference>
<comment type="caution">
    <text evidence="2">The sequence shown here is derived from an EMBL/GenBank/DDBJ whole genome shotgun (WGS) entry which is preliminary data.</text>
</comment>
<organism evidence="2 3">
    <name type="scientific">Tanacetum coccineum</name>
    <dbReference type="NCBI Taxonomy" id="301880"/>
    <lineage>
        <taxon>Eukaryota</taxon>
        <taxon>Viridiplantae</taxon>
        <taxon>Streptophyta</taxon>
        <taxon>Embryophyta</taxon>
        <taxon>Tracheophyta</taxon>
        <taxon>Spermatophyta</taxon>
        <taxon>Magnoliopsida</taxon>
        <taxon>eudicotyledons</taxon>
        <taxon>Gunneridae</taxon>
        <taxon>Pentapetalae</taxon>
        <taxon>asterids</taxon>
        <taxon>campanulids</taxon>
        <taxon>Asterales</taxon>
        <taxon>Asteraceae</taxon>
        <taxon>Asteroideae</taxon>
        <taxon>Anthemideae</taxon>
        <taxon>Anthemidinae</taxon>
        <taxon>Tanacetum</taxon>
    </lineage>
</organism>
<name>A0ABQ5BRU5_9ASTR</name>
<dbReference type="Proteomes" id="UP001151760">
    <property type="component" value="Unassembled WGS sequence"/>
</dbReference>
<sequence length="457" mass="51640">MDDAKDSGSNQNKVLVKANSRKCKKAVLKQQLIGINKLSKESLEKGYDRFQKLLSQLDALGASVSDEDANHKFLRSLPPAWDNIQKTVPSFYQLSQASDKVAFNSQANSNPRSNDSGLAQQFKMVLEWHQINMLEVLDYEEEIRSTRPDQASDGMGFPKEKQNSDWAHLEDYQELNQVVSVTIRGKKEESVGTGSKDVNDIDVQHEEAEENSDVVSSTSRNTAGSEHNQQRRVTPQRTIFYSKNQFEPRKVTEALEDDAGLKLAKRNCCIQASTSMVLLIYPKVLKEKDLLVLLIPDHPTKVTRWIKALYGIPDIKYAYVVVVHVFKKHPKTSRSPMLAIVSFKYLKGKPNLGLWYPRDSPLDLEAFSDSDYGGSNLDRKSTTGGCQFLGQRLISWQCKKQTIVATSTTESNKVASAKCYETIVVVKTKFVDYGFQLHEYQNHMDKESTICILKTLV</sequence>
<dbReference type="Pfam" id="PF14223">
    <property type="entry name" value="Retrotran_gag_2"/>
    <property type="match status" value="1"/>
</dbReference>
<dbReference type="EMBL" id="BQNB010013479">
    <property type="protein sequence ID" value="GJT16501.1"/>
    <property type="molecule type" value="Genomic_DNA"/>
</dbReference>
<feature type="compositionally biased region" description="Basic and acidic residues" evidence="1">
    <location>
        <begin position="197"/>
        <end position="206"/>
    </location>
</feature>
<accession>A0ABQ5BRU5</accession>
<evidence type="ECO:0000256" key="1">
    <source>
        <dbReference type="SAM" id="MobiDB-lite"/>
    </source>
</evidence>
<feature type="region of interest" description="Disordered" evidence="1">
    <location>
        <begin position="186"/>
        <end position="237"/>
    </location>
</feature>
<protein>
    <submittedName>
        <fullName evidence="2">Uncharacterized protein</fullName>
    </submittedName>
</protein>
<evidence type="ECO:0000313" key="2">
    <source>
        <dbReference type="EMBL" id="GJT16501.1"/>
    </source>
</evidence>